<dbReference type="Pfam" id="PF24802">
    <property type="entry name" value="DUF7703"/>
    <property type="match status" value="1"/>
</dbReference>
<keyword evidence="2" id="KW-1133">Transmembrane helix</keyword>
<protein>
    <recommendedName>
        <fullName evidence="3">DUF7703 domain-containing protein</fullName>
    </recommendedName>
</protein>
<sequence>MASENASSVATSLINSYGGSDIARSGIFAAFAALAWYNAIELIILCFFSFKRWSGNYFWSLLVSSACIIPYCLGFVLLFFPTGVTPWLCMTLVVLGWYGMITGQSVVLWSRLHLVLQNRKLLRGILWMICIDAVILQVPTTVFLYGTVAHPESPWARAYDIMERVQLVGFCVQELIISSIYVWETVKLLRLRPGGRPQGILNQLLVINVIILILDISIVVIEYVGYYAVQVLFKPVAYSIKLKLEYAILGKLIAIARGGTDSQHMDSSSAREINESSSFPSDRDRPDRPMNLESPMRDRRQYSPPWFWEGRSSGHSTSTSSRVLRNPC</sequence>
<dbReference type="Proteomes" id="UP000191612">
    <property type="component" value="Unassembled WGS sequence"/>
</dbReference>
<dbReference type="AlphaFoldDB" id="A0A1V6R723"/>
<organism evidence="4 5">
    <name type="scientific">Penicillium solitum</name>
    <dbReference type="NCBI Taxonomy" id="60172"/>
    <lineage>
        <taxon>Eukaryota</taxon>
        <taxon>Fungi</taxon>
        <taxon>Dikarya</taxon>
        <taxon>Ascomycota</taxon>
        <taxon>Pezizomycotina</taxon>
        <taxon>Eurotiomycetes</taxon>
        <taxon>Eurotiomycetidae</taxon>
        <taxon>Eurotiales</taxon>
        <taxon>Aspergillaceae</taxon>
        <taxon>Penicillium</taxon>
    </lineage>
</organism>
<feature type="compositionally biased region" description="Basic and acidic residues" evidence="1">
    <location>
        <begin position="281"/>
        <end position="301"/>
    </location>
</feature>
<evidence type="ECO:0000313" key="5">
    <source>
        <dbReference type="Proteomes" id="UP000191612"/>
    </source>
</evidence>
<feature type="transmembrane region" description="Helical" evidence="2">
    <location>
        <begin position="85"/>
        <end position="109"/>
    </location>
</feature>
<evidence type="ECO:0000256" key="2">
    <source>
        <dbReference type="SAM" id="Phobius"/>
    </source>
</evidence>
<dbReference type="InterPro" id="IPR056120">
    <property type="entry name" value="DUF7703"/>
</dbReference>
<dbReference type="EMBL" id="MDYO01000013">
    <property type="protein sequence ID" value="OQD97097.1"/>
    <property type="molecule type" value="Genomic_DNA"/>
</dbReference>
<feature type="domain" description="DUF7703" evidence="3">
    <location>
        <begin position="26"/>
        <end position="258"/>
    </location>
</feature>
<dbReference type="PANTHER" id="PTHR37013:SF7">
    <property type="entry name" value="INTEGRAL MEMBRANE PROTEIN"/>
    <property type="match status" value="1"/>
</dbReference>
<dbReference type="PANTHER" id="PTHR37013">
    <property type="entry name" value="INTEGRAL MEMBRANE PROTEIN (AFU_ORTHOLOGUE AFUA_1G05950)-RELATED"/>
    <property type="match status" value="1"/>
</dbReference>
<feature type="compositionally biased region" description="Low complexity" evidence="1">
    <location>
        <begin position="267"/>
        <end position="280"/>
    </location>
</feature>
<evidence type="ECO:0000259" key="3">
    <source>
        <dbReference type="Pfam" id="PF24802"/>
    </source>
</evidence>
<feature type="transmembrane region" description="Helical" evidence="2">
    <location>
        <begin position="121"/>
        <end position="145"/>
    </location>
</feature>
<name>A0A1V6R723_9EURO</name>
<comment type="caution">
    <text evidence="4">The sequence shown here is derived from an EMBL/GenBank/DDBJ whole genome shotgun (WGS) entry which is preliminary data.</text>
</comment>
<proteinExistence type="predicted"/>
<feature type="transmembrane region" description="Helical" evidence="2">
    <location>
        <begin position="165"/>
        <end position="183"/>
    </location>
</feature>
<feature type="transmembrane region" description="Helical" evidence="2">
    <location>
        <begin position="27"/>
        <end position="50"/>
    </location>
</feature>
<keyword evidence="2" id="KW-0812">Transmembrane</keyword>
<keyword evidence="5" id="KW-1185">Reference proteome</keyword>
<feature type="region of interest" description="Disordered" evidence="1">
    <location>
        <begin position="261"/>
        <end position="328"/>
    </location>
</feature>
<reference evidence="5" key="1">
    <citation type="journal article" date="2017" name="Nat. Microbiol.">
        <title>Global analysis of biosynthetic gene clusters reveals vast potential of secondary metabolite production in Penicillium species.</title>
        <authorList>
            <person name="Nielsen J.C."/>
            <person name="Grijseels S."/>
            <person name="Prigent S."/>
            <person name="Ji B."/>
            <person name="Dainat J."/>
            <person name="Nielsen K.F."/>
            <person name="Frisvad J.C."/>
            <person name="Workman M."/>
            <person name="Nielsen J."/>
        </authorList>
    </citation>
    <scope>NUCLEOTIDE SEQUENCE [LARGE SCALE GENOMIC DNA]</scope>
    <source>
        <strain evidence="5">IBT 29525</strain>
    </source>
</reference>
<evidence type="ECO:0000256" key="1">
    <source>
        <dbReference type="SAM" id="MobiDB-lite"/>
    </source>
</evidence>
<gene>
    <name evidence="4" type="ORF">PENSOL_c013G03789</name>
</gene>
<feature type="transmembrane region" description="Helical" evidence="2">
    <location>
        <begin position="204"/>
        <end position="229"/>
    </location>
</feature>
<feature type="compositionally biased region" description="Low complexity" evidence="1">
    <location>
        <begin position="310"/>
        <end position="322"/>
    </location>
</feature>
<keyword evidence="2" id="KW-0472">Membrane</keyword>
<accession>A0A1V6R723</accession>
<feature type="transmembrane region" description="Helical" evidence="2">
    <location>
        <begin position="57"/>
        <end position="79"/>
    </location>
</feature>
<evidence type="ECO:0000313" key="4">
    <source>
        <dbReference type="EMBL" id="OQD97097.1"/>
    </source>
</evidence>